<evidence type="ECO:0000256" key="1">
    <source>
        <dbReference type="ARBA" id="ARBA00000032"/>
    </source>
</evidence>
<dbReference type="EC" id="3.1.3.2" evidence="3"/>
<evidence type="ECO:0000256" key="3">
    <source>
        <dbReference type="ARBA" id="ARBA00012646"/>
    </source>
</evidence>
<dbReference type="EMBL" id="OU900101">
    <property type="protein sequence ID" value="CAG9864365.1"/>
    <property type="molecule type" value="Genomic_DNA"/>
</dbReference>
<evidence type="ECO:0000256" key="5">
    <source>
        <dbReference type="ARBA" id="ARBA00022801"/>
    </source>
</evidence>
<dbReference type="AlphaFoldDB" id="A0A9N9TWT9"/>
<dbReference type="InterPro" id="IPR029033">
    <property type="entry name" value="His_PPase_superfam"/>
</dbReference>
<gene>
    <name evidence="9" type="ORF">PHYEVI_LOCUS10621</name>
</gene>
<dbReference type="PROSITE" id="PS00778">
    <property type="entry name" value="HIS_ACID_PHOSPHAT_2"/>
    <property type="match status" value="1"/>
</dbReference>
<evidence type="ECO:0000256" key="8">
    <source>
        <dbReference type="SAM" id="SignalP"/>
    </source>
</evidence>
<dbReference type="PANTHER" id="PTHR11567:SF211">
    <property type="entry name" value="PROSTATIC ACID PHOSPHATASE"/>
    <property type="match status" value="1"/>
</dbReference>
<dbReference type="InterPro" id="IPR000560">
    <property type="entry name" value="His_Pase_clade-2"/>
</dbReference>
<dbReference type="PROSITE" id="PS00616">
    <property type="entry name" value="HIS_ACID_PHOSPHAT_1"/>
    <property type="match status" value="1"/>
</dbReference>
<keyword evidence="5" id="KW-0378">Hydrolase</keyword>
<keyword evidence="10" id="KW-1185">Reference proteome</keyword>
<organism evidence="9 10">
    <name type="scientific">Phyllotreta striolata</name>
    <name type="common">Striped flea beetle</name>
    <name type="synonym">Crioceris striolata</name>
    <dbReference type="NCBI Taxonomy" id="444603"/>
    <lineage>
        <taxon>Eukaryota</taxon>
        <taxon>Metazoa</taxon>
        <taxon>Ecdysozoa</taxon>
        <taxon>Arthropoda</taxon>
        <taxon>Hexapoda</taxon>
        <taxon>Insecta</taxon>
        <taxon>Pterygota</taxon>
        <taxon>Neoptera</taxon>
        <taxon>Endopterygota</taxon>
        <taxon>Coleoptera</taxon>
        <taxon>Polyphaga</taxon>
        <taxon>Cucujiformia</taxon>
        <taxon>Chrysomeloidea</taxon>
        <taxon>Chrysomelidae</taxon>
        <taxon>Galerucinae</taxon>
        <taxon>Alticini</taxon>
        <taxon>Phyllotreta</taxon>
    </lineage>
</organism>
<evidence type="ECO:0000256" key="6">
    <source>
        <dbReference type="ARBA" id="ARBA00023157"/>
    </source>
</evidence>
<keyword evidence="6" id="KW-1015">Disulfide bond</keyword>
<proteinExistence type="inferred from homology"/>
<reference evidence="9" key="1">
    <citation type="submission" date="2022-01" db="EMBL/GenBank/DDBJ databases">
        <authorList>
            <person name="King R."/>
        </authorList>
    </citation>
    <scope>NUCLEOTIDE SEQUENCE</scope>
</reference>
<evidence type="ECO:0000256" key="2">
    <source>
        <dbReference type="ARBA" id="ARBA00005375"/>
    </source>
</evidence>
<dbReference type="Proteomes" id="UP001153712">
    <property type="component" value="Chromosome 8"/>
</dbReference>
<dbReference type="Gene3D" id="3.40.50.1240">
    <property type="entry name" value="Phosphoglycerate mutase-like"/>
    <property type="match status" value="1"/>
</dbReference>
<evidence type="ECO:0000313" key="9">
    <source>
        <dbReference type="EMBL" id="CAG9864365.1"/>
    </source>
</evidence>
<feature type="chain" id="PRO_5040124905" description="acid phosphatase" evidence="8">
    <location>
        <begin position="18"/>
        <end position="362"/>
    </location>
</feature>
<dbReference type="Pfam" id="PF00328">
    <property type="entry name" value="His_Phos_2"/>
    <property type="match status" value="1"/>
</dbReference>
<dbReference type="CDD" id="cd07061">
    <property type="entry name" value="HP_HAP_like"/>
    <property type="match status" value="1"/>
</dbReference>
<dbReference type="GO" id="GO:0003993">
    <property type="term" value="F:acid phosphatase activity"/>
    <property type="evidence" value="ECO:0007669"/>
    <property type="project" value="UniProtKB-EC"/>
</dbReference>
<dbReference type="OrthoDB" id="10257284at2759"/>
<keyword evidence="4 8" id="KW-0732">Signal</keyword>
<evidence type="ECO:0000256" key="4">
    <source>
        <dbReference type="ARBA" id="ARBA00022729"/>
    </source>
</evidence>
<dbReference type="InterPro" id="IPR050645">
    <property type="entry name" value="Histidine_acid_phosphatase"/>
</dbReference>
<accession>A0A9N9TWT9</accession>
<name>A0A9N9TWT9_PHYSR</name>
<evidence type="ECO:0000256" key="7">
    <source>
        <dbReference type="ARBA" id="ARBA00023180"/>
    </source>
</evidence>
<keyword evidence="7" id="KW-0325">Glycoprotein</keyword>
<dbReference type="SUPFAM" id="SSF53254">
    <property type="entry name" value="Phosphoglycerate mutase-like"/>
    <property type="match status" value="1"/>
</dbReference>
<evidence type="ECO:0000313" key="10">
    <source>
        <dbReference type="Proteomes" id="UP001153712"/>
    </source>
</evidence>
<protein>
    <recommendedName>
        <fullName evidence="3">acid phosphatase</fullName>
        <ecNumber evidence="3">3.1.3.2</ecNumber>
    </recommendedName>
</protein>
<comment type="similarity">
    <text evidence="2">Belongs to the histidine acid phosphatase family.</text>
</comment>
<feature type="signal peptide" evidence="8">
    <location>
        <begin position="1"/>
        <end position="17"/>
    </location>
</feature>
<dbReference type="InterPro" id="IPR033379">
    <property type="entry name" value="Acid_Pase_AS"/>
</dbReference>
<dbReference type="PANTHER" id="PTHR11567">
    <property type="entry name" value="ACID PHOSPHATASE-RELATED"/>
    <property type="match status" value="1"/>
</dbReference>
<sequence>MNIPIITLILCVIGADSYENNTLLAVAVIYRHGDRSPSKSFPNDVYFNETYWPMGFGQLTKEGIARQYELGKWFRRRYNDFLSDNYSPNEIYIHSTNSDRTLMSAYANLAGLYPPAGYQVWSDRINWQPIPVHTEDRSKDDVITDKRRCRAFAKAYGQAKKSANKFFRERYRKLYGFIKDKTGWKDVTLSDVRMLHKNIKIYRQYNRSFVPDWIDHIDAKSLDFLAGLKSYIPVLKTHQARLHIGPFFHRLFQHFDNFVGLTSETPKFLMFSAHDSTLCAILGAMRMFNFRPIGFGDAIMWELRRINGVFVMNVAYKSEEDTLRPLYINGCEFGCDYETFKRSLSDVTVSIQQWKVECKDVD</sequence>
<comment type="catalytic activity">
    <reaction evidence="1">
        <text>a phosphate monoester + H2O = an alcohol + phosphate</text>
        <dbReference type="Rhea" id="RHEA:15017"/>
        <dbReference type="ChEBI" id="CHEBI:15377"/>
        <dbReference type="ChEBI" id="CHEBI:30879"/>
        <dbReference type="ChEBI" id="CHEBI:43474"/>
        <dbReference type="ChEBI" id="CHEBI:67140"/>
        <dbReference type="EC" id="3.1.3.2"/>
    </reaction>
</comment>